<evidence type="ECO:0000313" key="14">
    <source>
        <dbReference type="EMBL" id="PCS05897.1"/>
    </source>
</evidence>
<dbReference type="EMBL" id="JXJX01000011">
    <property type="protein sequence ID" value="PCS05897.1"/>
    <property type="molecule type" value="Genomic_DNA"/>
</dbReference>
<dbReference type="EC" id="3.1.-.-" evidence="10 11"/>
<keyword evidence="10" id="KW-1003">Cell membrane</keyword>
<dbReference type="InterPro" id="IPR017705">
    <property type="entry name" value="Ribonuclease_Y"/>
</dbReference>
<dbReference type="RefSeq" id="WP_425268496.1">
    <property type="nucleotide sequence ID" value="NZ_JXJX01000011.1"/>
</dbReference>
<dbReference type="GO" id="GO:0005886">
    <property type="term" value="C:plasma membrane"/>
    <property type="evidence" value="ECO:0007669"/>
    <property type="project" value="UniProtKB-SubCell"/>
</dbReference>
<keyword evidence="10" id="KW-0472">Membrane</keyword>
<keyword evidence="15" id="KW-1185">Reference proteome</keyword>
<name>A0A2A5RXC3_9LACT</name>
<dbReference type="FunFam" id="3.30.1370.10:FF:000006">
    <property type="entry name" value="Ribonuclease Y"/>
    <property type="match status" value="1"/>
</dbReference>
<comment type="similarity">
    <text evidence="8 10">Belongs to the RNase Y family.</text>
</comment>
<dbReference type="PROSITE" id="PS50084">
    <property type="entry name" value="KH_TYPE_1"/>
    <property type="match status" value="1"/>
</dbReference>
<evidence type="ECO:0000256" key="7">
    <source>
        <dbReference type="ARBA" id="ARBA00022989"/>
    </source>
</evidence>
<sequence>MRETMIGALIAGIIALLIGLGVGFVFRNVQLKNAQSDTQSLIEQAERKASELTKQAKVEAEILKKESENLEKEKILALKEEGQRRRESIEKEFLETRTELKASENRLKQREEILDRKDDTLTRKEQSLDSKEENLSNKTNTLNKREEALSQIEAEKTAELARIASLSHEEAKDIILSQTKASLSKEMAQLIRTSEEKATAEADKKAKDIITLAMQRISGDFVSEQTVSVVTLPDDAMKGRIIGREGRNIRTFEALTGIDVIIDDTPEAVILSGFDPIRREIARTTLEQLVQDGRIHPARIEELVEKNRKDIDRKIREYGEQAAFEVGAHTLHPDLMKIMGRLHFRTSYGQNVLNHSIEVANLAGNLAGEMGENVSLARRAGFLHDIGKALDHEIEGSHVEIGTELAKKYKENPVVINAIASHHGDTEPTHNISVLVAAADALSAARPGARRESIDNYIKRLQNLEEISNGFEGVETSFALQAGREIRVMVNPAKLSDNKMTVLAHDIKEKIENDMDYPGNIKVTVIRETRVIDYAK</sequence>
<dbReference type="InterPro" id="IPR022711">
    <property type="entry name" value="RNase_Y_N"/>
</dbReference>
<dbReference type="InterPro" id="IPR003607">
    <property type="entry name" value="HD/PDEase_dom"/>
</dbReference>
<keyword evidence="3 10" id="KW-0540">Nuclease</keyword>
<dbReference type="AlphaFoldDB" id="A0A2A5RXC3"/>
<dbReference type="Gene3D" id="3.30.1370.10">
    <property type="entry name" value="K Homology domain, type 1"/>
    <property type="match status" value="1"/>
</dbReference>
<gene>
    <name evidence="10" type="primary">rny</name>
    <name evidence="14" type="ORF">RU87_GL000359</name>
</gene>
<evidence type="ECO:0000256" key="11">
    <source>
        <dbReference type="NCBIfam" id="TIGR03319"/>
    </source>
</evidence>
<feature type="domain" description="HD" evidence="13">
    <location>
        <begin position="352"/>
        <end position="445"/>
    </location>
</feature>
<evidence type="ECO:0000256" key="2">
    <source>
        <dbReference type="ARBA" id="ARBA00022692"/>
    </source>
</evidence>
<evidence type="ECO:0000256" key="1">
    <source>
        <dbReference type="ARBA" id="ARBA00004162"/>
    </source>
</evidence>
<dbReference type="Proteomes" id="UP000242246">
    <property type="component" value="Unassembled WGS sequence"/>
</dbReference>
<reference evidence="14 15" key="1">
    <citation type="submission" date="2014-12" db="EMBL/GenBank/DDBJ databases">
        <title>Draft genome sequences of 10 type strains of Lactococcus.</title>
        <authorList>
            <person name="Sun Z."/>
            <person name="Zhong Z."/>
            <person name="Liu W."/>
            <person name="Zhang W."/>
            <person name="Zhang H."/>
        </authorList>
    </citation>
    <scope>NUCLEOTIDE SEQUENCE [LARGE SCALE GENOMIC DNA]</scope>
    <source>
        <strain evidence="14 15">DSM 20686</strain>
    </source>
</reference>
<dbReference type="SUPFAM" id="SSF109604">
    <property type="entry name" value="HD-domain/PDEase-like"/>
    <property type="match status" value="1"/>
</dbReference>
<dbReference type="GO" id="GO:0003723">
    <property type="term" value="F:RNA binding"/>
    <property type="evidence" value="ECO:0007669"/>
    <property type="project" value="UniProtKB-UniRule"/>
</dbReference>
<dbReference type="InterPro" id="IPR004087">
    <property type="entry name" value="KH_dom"/>
</dbReference>
<evidence type="ECO:0000259" key="13">
    <source>
        <dbReference type="PROSITE" id="PS51831"/>
    </source>
</evidence>
<feature type="transmembrane region" description="Helical" evidence="10">
    <location>
        <begin position="6"/>
        <end position="26"/>
    </location>
</feature>
<evidence type="ECO:0000256" key="5">
    <source>
        <dbReference type="ARBA" id="ARBA00022801"/>
    </source>
</evidence>
<dbReference type="HAMAP" id="MF_00335">
    <property type="entry name" value="RNase_Y"/>
    <property type="match status" value="1"/>
</dbReference>
<dbReference type="InterPro" id="IPR006674">
    <property type="entry name" value="HD_domain"/>
</dbReference>
<dbReference type="Pfam" id="PF12072">
    <property type="entry name" value="RNase_Y_N"/>
    <property type="match status" value="1"/>
</dbReference>
<evidence type="ECO:0000256" key="10">
    <source>
        <dbReference type="HAMAP-Rule" id="MF_00335"/>
    </source>
</evidence>
<dbReference type="CDD" id="cd00077">
    <property type="entry name" value="HDc"/>
    <property type="match status" value="1"/>
</dbReference>
<keyword evidence="6 10" id="KW-0694">RNA-binding</keyword>
<evidence type="ECO:0000256" key="4">
    <source>
        <dbReference type="ARBA" id="ARBA00022759"/>
    </source>
</evidence>
<dbReference type="NCBIfam" id="TIGR00277">
    <property type="entry name" value="HDIG"/>
    <property type="match status" value="1"/>
</dbReference>
<dbReference type="NCBIfam" id="TIGR03319">
    <property type="entry name" value="RNase_Y"/>
    <property type="match status" value="1"/>
</dbReference>
<dbReference type="SUPFAM" id="SSF54791">
    <property type="entry name" value="Eukaryotic type KH-domain (KH-domain type I)"/>
    <property type="match status" value="1"/>
</dbReference>
<evidence type="ECO:0000313" key="15">
    <source>
        <dbReference type="Proteomes" id="UP000242246"/>
    </source>
</evidence>
<dbReference type="PROSITE" id="PS51831">
    <property type="entry name" value="HD"/>
    <property type="match status" value="1"/>
</dbReference>
<protein>
    <recommendedName>
        <fullName evidence="9 10">Ribonuclease Y</fullName>
        <shortName evidence="10">RNase Y</shortName>
        <ecNumber evidence="10 11">3.1.-.-</ecNumber>
    </recommendedName>
</protein>
<evidence type="ECO:0000256" key="8">
    <source>
        <dbReference type="ARBA" id="ARBA00061537"/>
    </source>
</evidence>
<dbReference type="Pfam" id="PF01966">
    <property type="entry name" value="HD"/>
    <property type="match status" value="1"/>
</dbReference>
<evidence type="ECO:0000256" key="6">
    <source>
        <dbReference type="ARBA" id="ARBA00022884"/>
    </source>
</evidence>
<dbReference type="InterPro" id="IPR036612">
    <property type="entry name" value="KH_dom_type_1_sf"/>
</dbReference>
<dbReference type="Pfam" id="PF00013">
    <property type="entry name" value="KH_1"/>
    <property type="match status" value="1"/>
</dbReference>
<dbReference type="CDD" id="cd22431">
    <property type="entry name" value="KH-I_RNaseY"/>
    <property type="match status" value="1"/>
</dbReference>
<comment type="caution">
    <text evidence="14">The sequence shown here is derived from an EMBL/GenBank/DDBJ whole genome shotgun (WGS) entry which is preliminary data.</text>
</comment>
<comment type="function">
    <text evidence="10">Endoribonuclease that initiates mRNA decay.</text>
</comment>
<organism evidence="14 15">
    <name type="scientific">Pseudolactococcus plantarum</name>
    <dbReference type="NCBI Taxonomy" id="1365"/>
    <lineage>
        <taxon>Bacteria</taxon>
        <taxon>Bacillati</taxon>
        <taxon>Bacillota</taxon>
        <taxon>Bacilli</taxon>
        <taxon>Lactobacillales</taxon>
        <taxon>Streptococcaceae</taxon>
        <taxon>Pseudolactococcus</taxon>
    </lineage>
</organism>
<accession>A0A2A5RXC3</accession>
<dbReference type="GO" id="GO:0004521">
    <property type="term" value="F:RNA endonuclease activity"/>
    <property type="evidence" value="ECO:0007669"/>
    <property type="project" value="UniProtKB-UniRule"/>
</dbReference>
<dbReference type="PANTHER" id="PTHR12826">
    <property type="entry name" value="RIBONUCLEASE Y"/>
    <property type="match status" value="1"/>
</dbReference>
<dbReference type="InterPro" id="IPR006675">
    <property type="entry name" value="HDIG_dom"/>
</dbReference>
<keyword evidence="7 10" id="KW-1133">Transmembrane helix</keyword>
<dbReference type="PANTHER" id="PTHR12826:SF15">
    <property type="entry name" value="RIBONUCLEASE Y"/>
    <property type="match status" value="1"/>
</dbReference>
<feature type="coiled-coil region" evidence="12">
    <location>
        <begin position="28"/>
        <end position="155"/>
    </location>
</feature>
<evidence type="ECO:0000256" key="12">
    <source>
        <dbReference type="SAM" id="Coils"/>
    </source>
</evidence>
<evidence type="ECO:0000256" key="9">
    <source>
        <dbReference type="ARBA" id="ARBA00073072"/>
    </source>
</evidence>
<evidence type="ECO:0000256" key="3">
    <source>
        <dbReference type="ARBA" id="ARBA00022722"/>
    </source>
</evidence>
<keyword evidence="5 10" id="KW-0378">Hydrolase</keyword>
<dbReference type="FunFam" id="1.10.3210.10:FF:000003">
    <property type="entry name" value="Ribonuclease Y"/>
    <property type="match status" value="1"/>
</dbReference>
<keyword evidence="4 10" id="KW-0255">Endonuclease</keyword>
<keyword evidence="12" id="KW-0175">Coiled coil</keyword>
<dbReference type="STRING" id="1348632.GCA_001591745_01512"/>
<proteinExistence type="inferred from homology"/>
<dbReference type="Gene3D" id="1.10.3210.10">
    <property type="entry name" value="Hypothetical protein af1432"/>
    <property type="match status" value="1"/>
</dbReference>
<dbReference type="SMART" id="SM00471">
    <property type="entry name" value="HDc"/>
    <property type="match status" value="1"/>
</dbReference>
<comment type="subcellular location">
    <subcellularLocation>
        <location evidence="1 10">Cell membrane</location>
        <topology evidence="1 10">Single-pass membrane protein</topology>
    </subcellularLocation>
</comment>
<dbReference type="SMART" id="SM00322">
    <property type="entry name" value="KH"/>
    <property type="match status" value="1"/>
</dbReference>
<dbReference type="GO" id="GO:0016787">
    <property type="term" value="F:hydrolase activity"/>
    <property type="evidence" value="ECO:0007669"/>
    <property type="project" value="UniProtKB-KW"/>
</dbReference>
<dbReference type="GO" id="GO:0006402">
    <property type="term" value="P:mRNA catabolic process"/>
    <property type="evidence" value="ECO:0007669"/>
    <property type="project" value="UniProtKB-UniRule"/>
</dbReference>
<keyword evidence="2 10" id="KW-0812">Transmembrane</keyword>
<dbReference type="InterPro" id="IPR004088">
    <property type="entry name" value="KH_dom_type_1"/>
</dbReference>